<dbReference type="GeneID" id="91104823"/>
<feature type="compositionally biased region" description="Low complexity" evidence="1">
    <location>
        <begin position="355"/>
        <end position="368"/>
    </location>
</feature>
<feature type="compositionally biased region" description="Basic and acidic residues" evidence="1">
    <location>
        <begin position="604"/>
        <end position="615"/>
    </location>
</feature>
<feature type="region of interest" description="Disordered" evidence="1">
    <location>
        <begin position="260"/>
        <end position="323"/>
    </location>
</feature>
<feature type="compositionally biased region" description="Low complexity" evidence="1">
    <location>
        <begin position="864"/>
        <end position="874"/>
    </location>
</feature>
<feature type="region of interest" description="Disordered" evidence="1">
    <location>
        <begin position="346"/>
        <end position="386"/>
    </location>
</feature>
<dbReference type="AlphaFoldDB" id="A0AAX4KQS8"/>
<feature type="region of interest" description="Disordered" evidence="1">
    <location>
        <begin position="1"/>
        <end position="20"/>
    </location>
</feature>
<accession>A0AAX4KQS8</accession>
<feature type="compositionally biased region" description="Polar residues" evidence="1">
    <location>
        <begin position="577"/>
        <end position="586"/>
    </location>
</feature>
<feature type="compositionally biased region" description="Basic residues" evidence="1">
    <location>
        <begin position="756"/>
        <end position="769"/>
    </location>
</feature>
<feature type="compositionally biased region" description="Basic and acidic residues" evidence="1">
    <location>
        <begin position="640"/>
        <end position="649"/>
    </location>
</feature>
<name>A0AAX4KQS8_9TREE</name>
<dbReference type="EMBL" id="CP144089">
    <property type="protein sequence ID" value="WWD07915.1"/>
    <property type="molecule type" value="Genomic_DNA"/>
</dbReference>
<keyword evidence="3" id="KW-1185">Reference proteome</keyword>
<dbReference type="RefSeq" id="XP_066085882.1">
    <property type="nucleotide sequence ID" value="XM_066229785.1"/>
</dbReference>
<feature type="region of interest" description="Disordered" evidence="1">
    <location>
        <begin position="711"/>
        <end position="922"/>
    </location>
</feature>
<proteinExistence type="predicted"/>
<sequence length="1016" mass="111095">MPTRAGQPPPPCSSLPSQGTIHIPDVLDVLMQPIRRDKRHLDWDGEAFPIPDEMIIKNWDLPQGYTRESWADWEPENPFIAERHYDHDPLAPNEGYGQDEMEGIFGRMAERKMAEEDEGHIVEAPSTDPSTDLSVEKGIPESTTPRLITSTTEIHIANTLLSPSGGQLVPNKLSVPTTVSAKSGQPSKTVSYDSTAASRDRLVSSQGASTQAEDSSALDRVEEIAQDSTNDQLEEDAINEYIDLDPDSAGLSDAVEYVSSDSLSAPRVSRTTATNFIPQQPNSTSKEDGLREDHKSQSDNGLGSPTPVGKAISTPTISPDHSDTHATQITQEVLLPALEIEVEAVTKPSMENVDSPATSSTPSSPRSPHLVTPGTDTRVSQGREEGIQVLERPLQSSLTDESDMDIPQIVQPRIKANTVTTDHHIVQMPSTPSVSQPSESSPLSTYATDPSHFPRDSRSTNSSSLSQSYDSTEDETIISSVPRVPASSNDIDQSPNNLIPPDLTLESSQRSEFSGLERDSASGVPLPATNDIHNIIDNLPLSESDPLDNMAGTSISEDPKHGVGALATCQETRKTTDANTSSISEQDTSKDDKMEVLMFIAGQKKSDNSNGHDDGPILIDIDSESPDNDDHSKAPASSEMGHEKSHEEQGLIEMEIPESPMTIAELKKGDEEEEGFDEDKEHESISESCDIELTSNANVAEIIDVDMTQDNIPAEATFIEEDQQPESTISKPKGKPELPPQQLHLEEGDRQDPQKIKRGPGRPPMKHLKGQNEDTLDADACEEKPGKSRMLTTSKPTTIRMPSTSTSRGRSKTMFTRTQPTQTAIDRPKRGRKGKANALYSMQDEETVVVDTDAPTELESKRLPSSSSPVQQPPIRRAAQNANAAFKIQDGDREVRPKIKPVQKRKQPLPLDPSKSDSDSLSQRHISKKVCKGETLKRWTLVEDACLLRCWDGKSVLSPAIISQACDALLDPAVESLGRTHEAVKYRLRQVYKNPDFLERAKAFNERKPSASAMIE</sequence>
<feature type="region of interest" description="Disordered" evidence="1">
    <location>
        <begin position="428"/>
        <end position="528"/>
    </location>
</feature>
<evidence type="ECO:0000313" key="3">
    <source>
        <dbReference type="Proteomes" id="UP001358614"/>
    </source>
</evidence>
<feature type="region of interest" description="Disordered" evidence="1">
    <location>
        <begin position="547"/>
        <end position="590"/>
    </location>
</feature>
<protein>
    <submittedName>
        <fullName evidence="2">Uncharacterized protein</fullName>
    </submittedName>
</protein>
<feature type="compositionally biased region" description="Polar residues" evidence="1">
    <location>
        <begin position="313"/>
        <end position="323"/>
    </location>
</feature>
<feature type="compositionally biased region" description="Low complexity" evidence="1">
    <location>
        <begin position="429"/>
        <end position="444"/>
    </location>
</feature>
<reference evidence="2 3" key="1">
    <citation type="submission" date="2024-01" db="EMBL/GenBank/DDBJ databases">
        <title>Comparative genomics of Cryptococcus and Kwoniella reveals pathogenesis evolution and contrasting modes of karyotype evolution via chromosome fusion or intercentromeric recombination.</title>
        <authorList>
            <person name="Coelho M.A."/>
            <person name="David-Palma M."/>
            <person name="Shea T."/>
            <person name="Bowers K."/>
            <person name="McGinley-Smith S."/>
            <person name="Mohammad A.W."/>
            <person name="Gnirke A."/>
            <person name="Yurkov A.M."/>
            <person name="Nowrousian M."/>
            <person name="Sun S."/>
            <person name="Cuomo C.A."/>
            <person name="Heitman J."/>
        </authorList>
    </citation>
    <scope>NUCLEOTIDE SEQUENCE [LARGE SCALE GENOMIC DNA]</scope>
    <source>
        <strain evidence="2 3">PYCC6329</strain>
    </source>
</reference>
<evidence type="ECO:0000256" key="1">
    <source>
        <dbReference type="SAM" id="MobiDB-lite"/>
    </source>
</evidence>
<feature type="compositionally biased region" description="Polar residues" evidence="1">
    <location>
        <begin position="260"/>
        <end position="284"/>
    </location>
</feature>
<feature type="compositionally biased region" description="Basic and acidic residues" evidence="1">
    <location>
        <begin position="285"/>
        <end position="297"/>
    </location>
</feature>
<feature type="compositionally biased region" description="Polar residues" evidence="1">
    <location>
        <begin position="177"/>
        <end position="214"/>
    </location>
</feature>
<dbReference type="Proteomes" id="UP001358614">
    <property type="component" value="Chromosome 1"/>
</dbReference>
<feature type="region of interest" description="Disordered" evidence="1">
    <location>
        <begin position="602"/>
        <end position="690"/>
    </location>
</feature>
<feature type="region of interest" description="Disordered" evidence="1">
    <location>
        <begin position="177"/>
        <end position="219"/>
    </location>
</feature>
<feature type="compositionally biased region" description="Polar residues" evidence="1">
    <location>
        <begin position="790"/>
        <end position="824"/>
    </location>
</feature>
<organism evidence="2 3">
    <name type="scientific">Kwoniella europaea PYCC6329</name>
    <dbReference type="NCBI Taxonomy" id="1423913"/>
    <lineage>
        <taxon>Eukaryota</taxon>
        <taxon>Fungi</taxon>
        <taxon>Dikarya</taxon>
        <taxon>Basidiomycota</taxon>
        <taxon>Agaricomycotina</taxon>
        <taxon>Tremellomycetes</taxon>
        <taxon>Tremellales</taxon>
        <taxon>Cryptococcaceae</taxon>
        <taxon>Kwoniella</taxon>
    </lineage>
</organism>
<feature type="compositionally biased region" description="Low complexity" evidence="1">
    <location>
        <begin position="459"/>
        <end position="470"/>
    </location>
</feature>
<feature type="compositionally biased region" description="Polar residues" evidence="1">
    <location>
        <begin position="486"/>
        <end position="497"/>
    </location>
</feature>
<evidence type="ECO:0000313" key="2">
    <source>
        <dbReference type="EMBL" id="WWD07915.1"/>
    </source>
</evidence>
<feature type="compositionally biased region" description="Basic and acidic residues" evidence="1">
    <location>
        <begin position="744"/>
        <end position="755"/>
    </location>
</feature>
<gene>
    <name evidence="2" type="ORF">V865_006022</name>
</gene>
<feature type="compositionally biased region" description="Basic residues" evidence="1">
    <location>
        <begin position="898"/>
        <end position="907"/>
    </location>
</feature>
<dbReference type="KEGG" id="ker:91104823"/>